<protein>
    <submittedName>
        <fullName evidence="2">Uncharacterized protein</fullName>
    </submittedName>
</protein>
<gene>
    <name evidence="2" type="ORF">HK103_003626</name>
</gene>
<feature type="chain" id="PRO_5042197407" evidence="1">
    <location>
        <begin position="16"/>
        <end position="279"/>
    </location>
</feature>
<dbReference type="EMBL" id="JADGKB010000271">
    <property type="protein sequence ID" value="KAJ3250370.1"/>
    <property type="molecule type" value="Genomic_DNA"/>
</dbReference>
<reference evidence="2" key="1">
    <citation type="submission" date="2020-05" db="EMBL/GenBank/DDBJ databases">
        <title>Phylogenomic resolution of chytrid fungi.</title>
        <authorList>
            <person name="Stajich J.E."/>
            <person name="Amses K."/>
            <person name="Simmons R."/>
            <person name="Seto K."/>
            <person name="Myers J."/>
            <person name="Bonds A."/>
            <person name="Quandt C.A."/>
            <person name="Barry K."/>
            <person name="Liu P."/>
            <person name="Grigoriev I."/>
            <person name="Longcore J.E."/>
            <person name="James T.Y."/>
        </authorList>
    </citation>
    <scope>NUCLEOTIDE SEQUENCE</scope>
    <source>
        <strain evidence="2">PLAUS21</strain>
    </source>
</reference>
<name>A0AAD5UCG2_9FUNG</name>
<sequence length="279" mass="29365">TMVSVSLLFASAVTATTLPRHRGVHYRTDIVASSLVENAATAANLKYYGGPVIANVQVHPIYYGGNSVNYKSQLNQFYAGVVNSPYFDWLGEYNTPNQRIGRGSFGGSVDVTDGLKTSMDDVNDIQPLLVSLADAGRIRPNSNTYYPIHFQPGVTITQNGGASCEVFCGYHGTVAYRGGYIYYGVLPDQGGACAGGCGTSSNAFSNLCTVSSHELIEATTDPAVGVAPGNAAPLGWYDPSNGEIGDICNGQQATVTGGDGNVYSVQTEWSNSKKACIAQ</sequence>
<dbReference type="Proteomes" id="UP001210925">
    <property type="component" value="Unassembled WGS sequence"/>
</dbReference>
<feature type="signal peptide" evidence="1">
    <location>
        <begin position="1"/>
        <end position="15"/>
    </location>
</feature>
<evidence type="ECO:0000313" key="3">
    <source>
        <dbReference type="Proteomes" id="UP001210925"/>
    </source>
</evidence>
<evidence type="ECO:0000313" key="2">
    <source>
        <dbReference type="EMBL" id="KAJ3250370.1"/>
    </source>
</evidence>
<keyword evidence="3" id="KW-1185">Reference proteome</keyword>
<comment type="caution">
    <text evidence="2">The sequence shown here is derived from an EMBL/GenBank/DDBJ whole genome shotgun (WGS) entry which is preliminary data.</text>
</comment>
<keyword evidence="1" id="KW-0732">Signal</keyword>
<dbReference type="AlphaFoldDB" id="A0AAD5UCG2"/>
<feature type="non-terminal residue" evidence="2">
    <location>
        <position position="1"/>
    </location>
</feature>
<accession>A0AAD5UCG2</accession>
<proteinExistence type="predicted"/>
<evidence type="ECO:0000256" key="1">
    <source>
        <dbReference type="SAM" id="SignalP"/>
    </source>
</evidence>
<organism evidence="2 3">
    <name type="scientific">Boothiomyces macroporosus</name>
    <dbReference type="NCBI Taxonomy" id="261099"/>
    <lineage>
        <taxon>Eukaryota</taxon>
        <taxon>Fungi</taxon>
        <taxon>Fungi incertae sedis</taxon>
        <taxon>Chytridiomycota</taxon>
        <taxon>Chytridiomycota incertae sedis</taxon>
        <taxon>Chytridiomycetes</taxon>
        <taxon>Rhizophydiales</taxon>
        <taxon>Terramycetaceae</taxon>
        <taxon>Boothiomyces</taxon>
    </lineage>
</organism>